<evidence type="ECO:0000313" key="7">
    <source>
        <dbReference type="Proteomes" id="UP001605250"/>
    </source>
</evidence>
<dbReference type="InterPro" id="IPR001584">
    <property type="entry name" value="Integrase_cat-core"/>
</dbReference>
<dbReference type="Gene3D" id="3.30.420.10">
    <property type="entry name" value="Ribonuclease H-like superfamily/Ribonuclease H"/>
    <property type="match status" value="1"/>
</dbReference>
<evidence type="ECO:0000313" key="6">
    <source>
        <dbReference type="EMBL" id="MFG6078654.1"/>
    </source>
</evidence>
<dbReference type="SUPFAM" id="SSF46689">
    <property type="entry name" value="Homeodomain-like"/>
    <property type="match status" value="1"/>
</dbReference>
<dbReference type="RefSeq" id="WP_394150258.1">
    <property type="nucleotide sequence ID" value="NZ_JBGCUC010000025.1"/>
</dbReference>
<dbReference type="EMBL" id="JBGCUC010000025">
    <property type="protein sequence ID" value="MFG6078654.1"/>
    <property type="molecule type" value="Genomic_DNA"/>
</dbReference>
<comment type="function">
    <text evidence="2">Involved in the transposition of the insertion sequence IS3.</text>
</comment>
<dbReference type="InterPro" id="IPR050900">
    <property type="entry name" value="Transposase_IS3/IS150/IS904"/>
</dbReference>
<comment type="similarity">
    <text evidence="3">Belongs to the transposase IS3/IS150/IS904 family.</text>
</comment>
<dbReference type="InterPro" id="IPR009057">
    <property type="entry name" value="Homeodomain-like_sf"/>
</dbReference>
<dbReference type="NCBIfam" id="NF033516">
    <property type="entry name" value="transpos_IS3"/>
    <property type="match status" value="1"/>
</dbReference>
<dbReference type="Pfam" id="PF01527">
    <property type="entry name" value="HTH_Tnp_1"/>
    <property type="match status" value="1"/>
</dbReference>
<comment type="caution">
    <text evidence="6">The sequence shown here is derived from an EMBL/GenBank/DDBJ whole genome shotgun (WGS) entry which is preliminary data.</text>
</comment>
<keyword evidence="7" id="KW-1185">Reference proteome</keyword>
<dbReference type="PANTHER" id="PTHR46889">
    <property type="entry name" value="TRANSPOSASE INSF FOR INSERTION SEQUENCE IS3B-RELATED"/>
    <property type="match status" value="1"/>
</dbReference>
<proteinExistence type="inferred from homology"/>
<gene>
    <name evidence="6" type="ORF">AB3U87_20080</name>
</gene>
<sequence length="383" mass="44412">MTKSVSTTKKPRKQHTPEFRNEAMKLAERIGVAAAARELSLYESQIYTWRSKRQQQATSSERESELAAENARLKRQLAERGEELAIPPKGRDILRQTPEMKYVFIEKHQAEFSIKAMCRVLQVARSGWYAWRQRRHQINRRQQFRLVCDDAVRQTFARAKQRYGAPRLADELPEYNIKTIAASLRRQGLRAKASRRFSPVSYREHGLPVSENLLNQDFYASGPNQKWVGDITYLRTGEGWLYLAVVIDLWSRSVIGWSMSSRMTAQLACDALQMALWRRKRPENVIVHTDRGGQYCSTNYQSLLKRHNLQGSMSAKGCCYDNACAESFFHSLKVECIHGENFASREIMRTAVFNYIECDYNRWRRYSACGGLSPEQFENQNLA</sequence>
<evidence type="ECO:0000259" key="5">
    <source>
        <dbReference type="PROSITE" id="PS50994"/>
    </source>
</evidence>
<dbReference type="Pfam" id="PF13333">
    <property type="entry name" value="rve_2"/>
    <property type="match status" value="1"/>
</dbReference>
<evidence type="ECO:0000256" key="1">
    <source>
        <dbReference type="ARBA" id="ARBA00009964"/>
    </source>
</evidence>
<feature type="region of interest" description="Disordered" evidence="4">
    <location>
        <begin position="1"/>
        <end position="21"/>
    </location>
</feature>
<accession>A0ABW7CR07</accession>
<evidence type="ECO:0000256" key="2">
    <source>
        <dbReference type="ARBA" id="ARBA00037276"/>
    </source>
</evidence>
<feature type="domain" description="Integrase catalytic" evidence="5">
    <location>
        <begin position="219"/>
        <end position="382"/>
    </location>
</feature>
<evidence type="ECO:0000256" key="3">
    <source>
        <dbReference type="ARBA" id="ARBA00043964"/>
    </source>
</evidence>
<dbReference type="Pfam" id="PF00665">
    <property type="entry name" value="rve"/>
    <property type="match status" value="1"/>
</dbReference>
<dbReference type="PANTHER" id="PTHR46889:SF6">
    <property type="entry name" value="TRANSPOSASE INSF FOR INSERTION SEQUENCE IS3B"/>
    <property type="match status" value="1"/>
</dbReference>
<evidence type="ECO:0000256" key="4">
    <source>
        <dbReference type="SAM" id="MobiDB-lite"/>
    </source>
</evidence>
<dbReference type="InterPro" id="IPR012337">
    <property type="entry name" value="RNaseH-like_sf"/>
</dbReference>
<reference evidence="6 7" key="1">
    <citation type="submission" date="2024-07" db="EMBL/GenBank/DDBJ databases">
        <title>Novel bacterial strain Erwinia sp. OPT-41 promoting growth of various crops.</title>
        <authorList>
            <person name="Egorshina A."/>
            <person name="Lukyantsev M.A."/>
            <person name="Golubev S.N."/>
            <person name="Muratova A.Y."/>
            <person name="Bulygina E.A."/>
        </authorList>
    </citation>
    <scope>NUCLEOTIDE SEQUENCE [LARGE SCALE GENOMIC DNA]</scope>
    <source>
        <strain evidence="6 7">OPT-41</strain>
    </source>
</reference>
<organism evidence="6 7">
    <name type="scientific">Erwinia plantamica</name>
    <dbReference type="NCBI Taxonomy" id="3237104"/>
    <lineage>
        <taxon>Bacteria</taxon>
        <taxon>Pseudomonadati</taxon>
        <taxon>Pseudomonadota</taxon>
        <taxon>Gammaproteobacteria</taxon>
        <taxon>Enterobacterales</taxon>
        <taxon>Erwiniaceae</taxon>
        <taxon>Erwinia</taxon>
    </lineage>
</organism>
<dbReference type="InterPro" id="IPR036397">
    <property type="entry name" value="RNaseH_sf"/>
</dbReference>
<dbReference type="InterPro" id="IPR048020">
    <property type="entry name" value="Transpos_IS3"/>
</dbReference>
<dbReference type="InterPro" id="IPR002514">
    <property type="entry name" value="Transposase_8"/>
</dbReference>
<name>A0ABW7CR07_9GAMM</name>
<dbReference type="Proteomes" id="UP001605250">
    <property type="component" value="Unassembled WGS sequence"/>
</dbReference>
<dbReference type="SUPFAM" id="SSF53098">
    <property type="entry name" value="Ribonuclease H-like"/>
    <property type="match status" value="1"/>
</dbReference>
<dbReference type="PROSITE" id="PS50994">
    <property type="entry name" value="INTEGRASE"/>
    <property type="match status" value="1"/>
</dbReference>
<comment type="similarity">
    <text evidence="1">Belongs to the transposase 8 family.</text>
</comment>
<protein>
    <submittedName>
        <fullName evidence="6">IS3 family transposase</fullName>
    </submittedName>
</protein>